<dbReference type="CDD" id="cd18093">
    <property type="entry name" value="SpoU-like_TrmJ"/>
    <property type="match status" value="1"/>
</dbReference>
<dbReference type="PIRSF" id="PIRSF004808">
    <property type="entry name" value="LasT"/>
    <property type="match status" value="1"/>
</dbReference>
<dbReference type="InterPro" id="IPR029026">
    <property type="entry name" value="tRNA_m1G_MTases_N"/>
</dbReference>
<dbReference type="FunCoup" id="A0A1B1AN26">
    <property type="interactions" value="165"/>
</dbReference>
<dbReference type="Pfam" id="PF00588">
    <property type="entry name" value="SpoU_methylase"/>
    <property type="match status" value="1"/>
</dbReference>
<organism evidence="6 7">
    <name type="scientific">Candidatus Viadribacter manganicus</name>
    <dbReference type="NCBI Taxonomy" id="1759059"/>
    <lineage>
        <taxon>Bacteria</taxon>
        <taxon>Pseudomonadati</taxon>
        <taxon>Pseudomonadota</taxon>
        <taxon>Alphaproteobacteria</taxon>
        <taxon>Hyphomonadales</taxon>
        <taxon>Hyphomonadaceae</taxon>
        <taxon>Candidatus Viadribacter</taxon>
    </lineage>
</organism>
<dbReference type="PANTHER" id="PTHR42786">
    <property type="entry name" value="TRNA/RRNA METHYLTRANSFERASE"/>
    <property type="match status" value="1"/>
</dbReference>
<dbReference type="STRING" id="1759059.ATE48_02895"/>
<evidence type="ECO:0000256" key="3">
    <source>
        <dbReference type="ARBA" id="ARBA00022679"/>
    </source>
</evidence>
<protein>
    <recommendedName>
        <fullName evidence="5">tRNA/rRNA methyltransferase SpoU type domain-containing protein</fullName>
    </recommendedName>
</protein>
<feature type="domain" description="tRNA/rRNA methyltransferase SpoU type" evidence="5">
    <location>
        <begin position="12"/>
        <end position="161"/>
    </location>
</feature>
<keyword evidence="7" id="KW-1185">Reference proteome</keyword>
<evidence type="ECO:0000259" key="5">
    <source>
        <dbReference type="Pfam" id="PF00588"/>
    </source>
</evidence>
<dbReference type="GO" id="GO:0002128">
    <property type="term" value="P:tRNA nucleoside ribose methylation"/>
    <property type="evidence" value="ECO:0007669"/>
    <property type="project" value="TreeGrafter"/>
</dbReference>
<dbReference type="Proteomes" id="UP000092498">
    <property type="component" value="Chromosome"/>
</dbReference>
<dbReference type="OrthoDB" id="9806346at2"/>
<evidence type="ECO:0000313" key="6">
    <source>
        <dbReference type="EMBL" id="ANP47920.1"/>
    </source>
</evidence>
<dbReference type="InterPro" id="IPR029028">
    <property type="entry name" value="Alpha/beta_knot_MTases"/>
</dbReference>
<proteinExistence type="inferred from homology"/>
<gene>
    <name evidence="6" type="ORF">ATE48_02895</name>
</gene>
<dbReference type="Gene3D" id="1.10.8.590">
    <property type="match status" value="1"/>
</dbReference>
<keyword evidence="2" id="KW-0489">Methyltransferase</keyword>
<evidence type="ECO:0000256" key="4">
    <source>
        <dbReference type="ARBA" id="ARBA00022691"/>
    </source>
</evidence>
<accession>A0A1B1AN26</accession>
<evidence type="ECO:0000256" key="1">
    <source>
        <dbReference type="ARBA" id="ARBA00007228"/>
    </source>
</evidence>
<evidence type="ECO:0000313" key="7">
    <source>
        <dbReference type="Proteomes" id="UP000092498"/>
    </source>
</evidence>
<keyword evidence="4" id="KW-0949">S-adenosyl-L-methionine</keyword>
<dbReference type="InterPro" id="IPR004384">
    <property type="entry name" value="RNA_MeTrfase_TrmJ/LasT"/>
</dbReference>
<dbReference type="PANTHER" id="PTHR42786:SF7">
    <property type="entry name" value="TRNA_RRNA METHYLTRANSFERASE SPOU TYPE DOMAIN-CONTAINING PROTEIN"/>
    <property type="match status" value="1"/>
</dbReference>
<dbReference type="KEGG" id="cbot:ATE48_02895"/>
<keyword evidence="3" id="KW-0808">Transferase</keyword>
<dbReference type="SUPFAM" id="SSF75217">
    <property type="entry name" value="alpha/beta knot"/>
    <property type="match status" value="1"/>
</dbReference>
<dbReference type="GO" id="GO:0005829">
    <property type="term" value="C:cytosol"/>
    <property type="evidence" value="ECO:0007669"/>
    <property type="project" value="TreeGrafter"/>
</dbReference>
<dbReference type="Gene3D" id="3.40.1280.10">
    <property type="match status" value="1"/>
</dbReference>
<comment type="similarity">
    <text evidence="1">Belongs to the class IV-like SAM-binding methyltransferase superfamily. RNA methyltransferase TrmH family.</text>
</comment>
<dbReference type="GO" id="GO:0003723">
    <property type="term" value="F:RNA binding"/>
    <property type="evidence" value="ECO:0007669"/>
    <property type="project" value="InterPro"/>
</dbReference>
<dbReference type="InterPro" id="IPR001537">
    <property type="entry name" value="SpoU_MeTrfase"/>
</dbReference>
<name>A0A1B1AN26_9PROT</name>
<evidence type="ECO:0000256" key="2">
    <source>
        <dbReference type="ARBA" id="ARBA00022603"/>
    </source>
</evidence>
<sequence>MPPPIEETWPAVCLLRPQMGENIGAVARVLLNFGLVSLRLVAPRDRWPNPKAEQVAVGADTVLKAARVEWSVEEALSDATLVLAATARPRGLEKPVWGPREAASKLRAAIAAGERPVVMFGPEASGMETDEVARADAILTLPVNPGFASLNLANAVAVFAYAYAEARQETDAPVWFQGDNPPATQEELDGLFAHLEAELEHGRFFHPMDKAPLMKRNLRSMFMRARLTQQEAQTMRGVIKALTIGRGGRKKGDEGA</sequence>
<dbReference type="GO" id="GO:0008173">
    <property type="term" value="F:RNA methyltransferase activity"/>
    <property type="evidence" value="ECO:0007669"/>
    <property type="project" value="InterPro"/>
</dbReference>
<reference evidence="6 7" key="1">
    <citation type="submission" date="2015-11" db="EMBL/GenBank/DDBJ databases">
        <title>Whole-Genome Sequence of Candidatus Oderbacter manganicum from the National Park Lower Oder Valley, Germany.</title>
        <authorList>
            <person name="Braun B."/>
            <person name="Liere K."/>
            <person name="Szewzyk U."/>
        </authorList>
    </citation>
    <scope>NUCLEOTIDE SEQUENCE [LARGE SCALE GENOMIC DNA]</scope>
    <source>
        <strain evidence="6 7">OTSz_A_272</strain>
    </source>
</reference>
<dbReference type="EMBL" id="CP013244">
    <property type="protein sequence ID" value="ANP47920.1"/>
    <property type="molecule type" value="Genomic_DNA"/>
</dbReference>
<dbReference type="AlphaFoldDB" id="A0A1B1AN26"/>
<dbReference type="InParanoid" id="A0A1B1AN26"/>